<evidence type="ECO:0000259" key="2">
    <source>
        <dbReference type="SMART" id="SM00014"/>
    </source>
</evidence>
<dbReference type="PANTHER" id="PTHR14969">
    <property type="entry name" value="SPHINGOSINE-1-PHOSPHATE PHOSPHOHYDROLASE"/>
    <property type="match status" value="1"/>
</dbReference>
<dbReference type="EMBL" id="CP072361">
    <property type="protein sequence ID" value="QUB76207.1"/>
    <property type="molecule type" value="Genomic_DNA"/>
</dbReference>
<evidence type="ECO:0000256" key="1">
    <source>
        <dbReference type="SAM" id="Phobius"/>
    </source>
</evidence>
<evidence type="ECO:0000313" key="4">
    <source>
        <dbReference type="Proteomes" id="UP000682195"/>
    </source>
</evidence>
<protein>
    <submittedName>
        <fullName evidence="3">Phosphatase PAP2 family protein</fullName>
    </submittedName>
</protein>
<sequence length="231" mass="26493">MNLDVLRELDKSLLLTFNGGNNLFLDYFILTVTSAYTWIPLYASLLYLVIKNNENWQKIMLIVGMMALGLLIVNGVNIGIVKPFIARPRPLNNPDLQGLVMTVNYYKANGYSFFSSHTANAFVISVFFCLLVRDRVFSFVMISWSLIVSLTRPYLGVHYPSDVFVGMIFGSSVAILIYFLYLRIYIRFSEKLHYISTRYTRTGYNFADIDIVICVLILTFIYATFRAVLSI</sequence>
<evidence type="ECO:0000313" key="3">
    <source>
        <dbReference type="EMBL" id="QUB76207.1"/>
    </source>
</evidence>
<feature type="domain" description="Phosphatidic acid phosphatase type 2/haloperoxidase" evidence="2">
    <location>
        <begin position="63"/>
        <end position="178"/>
    </location>
</feature>
<dbReference type="InterPro" id="IPR036938">
    <property type="entry name" value="PAP2/HPO_sf"/>
</dbReference>
<keyword evidence="4" id="KW-1185">Reference proteome</keyword>
<feature type="transmembrane region" description="Helical" evidence="1">
    <location>
        <begin position="203"/>
        <end position="225"/>
    </location>
</feature>
<dbReference type="Gene3D" id="1.20.144.10">
    <property type="entry name" value="Phosphatidic acid phosphatase type 2/haloperoxidase"/>
    <property type="match status" value="1"/>
</dbReference>
<gene>
    <name evidence="3" type="ORF">J5A58_05290</name>
</gene>
<keyword evidence="1" id="KW-0472">Membrane</keyword>
<organism evidence="3 4">
    <name type="scientific">Prevotella melaninogenica</name>
    <dbReference type="NCBI Taxonomy" id="28132"/>
    <lineage>
        <taxon>Bacteria</taxon>
        <taxon>Pseudomonadati</taxon>
        <taxon>Bacteroidota</taxon>
        <taxon>Bacteroidia</taxon>
        <taxon>Bacteroidales</taxon>
        <taxon>Prevotellaceae</taxon>
        <taxon>Prevotella</taxon>
    </lineage>
</organism>
<dbReference type="InterPro" id="IPR000326">
    <property type="entry name" value="PAP2/HPO"/>
</dbReference>
<dbReference type="SUPFAM" id="SSF48317">
    <property type="entry name" value="Acid phosphatase/Vanadium-dependent haloperoxidase"/>
    <property type="match status" value="1"/>
</dbReference>
<feature type="transmembrane region" description="Helical" evidence="1">
    <location>
        <begin position="163"/>
        <end position="182"/>
    </location>
</feature>
<dbReference type="SMART" id="SM00014">
    <property type="entry name" value="acidPPc"/>
    <property type="match status" value="1"/>
</dbReference>
<dbReference type="RefSeq" id="WP_211808141.1">
    <property type="nucleotide sequence ID" value="NZ_CP072361.1"/>
</dbReference>
<reference evidence="3 4" key="1">
    <citation type="submission" date="2021-03" db="EMBL/GenBank/DDBJ databases">
        <title>Human Oral Microbial Genomes.</title>
        <authorList>
            <person name="Johnston C.D."/>
            <person name="Chen T."/>
            <person name="Dewhirst F.E."/>
        </authorList>
    </citation>
    <scope>NUCLEOTIDE SEQUENCE [LARGE SCALE GENOMIC DNA]</scope>
    <source>
        <strain evidence="3 4">F0054</strain>
    </source>
</reference>
<dbReference type="Proteomes" id="UP000682195">
    <property type="component" value="Chromosome 1"/>
</dbReference>
<dbReference type="PANTHER" id="PTHR14969:SF13">
    <property type="entry name" value="AT30094P"/>
    <property type="match status" value="1"/>
</dbReference>
<accession>A0ABX7XRF8</accession>
<feature type="transmembrane region" description="Helical" evidence="1">
    <location>
        <begin position="139"/>
        <end position="157"/>
    </location>
</feature>
<proteinExistence type="predicted"/>
<feature type="transmembrane region" description="Helical" evidence="1">
    <location>
        <begin position="61"/>
        <end position="85"/>
    </location>
</feature>
<feature type="transmembrane region" description="Helical" evidence="1">
    <location>
        <begin position="111"/>
        <end position="132"/>
    </location>
</feature>
<name>A0ABX7XRF8_9BACT</name>
<dbReference type="Pfam" id="PF01569">
    <property type="entry name" value="PAP2"/>
    <property type="match status" value="1"/>
</dbReference>
<feature type="transmembrane region" description="Helical" evidence="1">
    <location>
        <begin position="27"/>
        <end position="49"/>
    </location>
</feature>
<keyword evidence="1" id="KW-0812">Transmembrane</keyword>
<keyword evidence="1" id="KW-1133">Transmembrane helix</keyword>